<sequence>MDFKQTLIIPKTNFEMKANLNIKEQEIQKEWQIKQIYQKRLKQNKHHQKKILHDGPPYANGSIHVGHAVNKILKDIIVRLWLNQGYYSPFIPGWDTHGLPIEHTVSNQVSNFKQLSVKEQRNLCLEFAKKQINNQKEQFQKLGLFFDFQTCYYTYEPAFEKKQFEVFKKMIMKGLVFRDLKPVYWSWSSKSALADAEVEYQTTKAPSIFVSFDVVSKNHGLVSENTKLLIWTTTPWTIPSNQAISANPKFSYVLIKVNDQLYVVEAKLLPNVAEMIGWKQYEIIKTFMGNELEHLQYKHSLYPTRICKVLLGDHVTNDNGTGLVHTAPGFGLEDFLVCKRYGIKELLVPINEEGCFDSSLNDDSLTGKFYLDANKDIGMRLEKTGHLHALKFIEHTEPHDWRTKKPVIYRATKQWFVNLRKIHRDIRGALKEVTFQNDLFRKRITDMVTNRFEWCISRQRVWGLPIPIIYDENNNPLFDPKLIQHIINLLEKHGVNAWFEKPAAFFLTEKYDPSKNYTKEKDIMDVWFDSGSSWNVLEREHLHYPAQLYLEGNDQYRGWFNSSLICGVIAHNAAPFKQLISHGFTLDEKGLKMSKSVGNVIEPLAVCNQYGTDILRLWVCSIYYNDDHRIGKNILDQVVELYRKLRNTLFRFILSNLNDFDFHALSSYELSVADYLVIHRVNETLQKVDDYFDKFDFLNAVRVMNKQVIELSTWYYELIKDSLYCDTKNNPKRKAIQATLNYIFEHFLFRLSPILVHTCEEAYTHYHSPQKAESIFLTNQPVIWAPLSSVDLSQLWSTFNEIKDDVFLKTEQARNQKIFNKNNEAKVILAKKYQTTPKFLIRRLKAWLNVAEVFLGDKNETEVFKSEFKRCERCWTHYGPDSFAADLICQRCDDVISQTMTI</sequence>
<dbReference type="EC" id="6.1.1.5" evidence="10"/>
<dbReference type="InterPro" id="IPR050081">
    <property type="entry name" value="Ile-tRNA_ligase"/>
</dbReference>
<comment type="catalytic activity">
    <reaction evidence="9 10">
        <text>tRNA(Ile) + L-isoleucine + ATP = L-isoleucyl-tRNA(Ile) + AMP + diphosphate</text>
        <dbReference type="Rhea" id="RHEA:11060"/>
        <dbReference type="Rhea" id="RHEA-COMP:9666"/>
        <dbReference type="Rhea" id="RHEA-COMP:9695"/>
        <dbReference type="ChEBI" id="CHEBI:30616"/>
        <dbReference type="ChEBI" id="CHEBI:33019"/>
        <dbReference type="ChEBI" id="CHEBI:58045"/>
        <dbReference type="ChEBI" id="CHEBI:78442"/>
        <dbReference type="ChEBI" id="CHEBI:78528"/>
        <dbReference type="ChEBI" id="CHEBI:456215"/>
        <dbReference type="EC" id="6.1.1.5"/>
    </reaction>
</comment>
<evidence type="ECO:0000256" key="3">
    <source>
        <dbReference type="ARBA" id="ARBA00022598"/>
    </source>
</evidence>
<feature type="binding site" evidence="10">
    <location>
        <position position="595"/>
    </location>
    <ligand>
        <name>ATP</name>
        <dbReference type="ChEBI" id="CHEBI:30616"/>
    </ligand>
</feature>
<feature type="domain" description="Aminoacyl-tRNA synthetase class Ia" evidence="11">
    <location>
        <begin position="27"/>
        <end position="629"/>
    </location>
</feature>
<comment type="domain">
    <text evidence="10">IleRS has two distinct active sites: one for aminoacylation and one for editing. The misactivated valine is translocated from the active site to the editing site, which sterically excludes the correctly activated isoleucine. The single editing site contains two valyl binding pockets, one specific for each substrate (Val-AMP or Val-tRNA(Ile)).</text>
</comment>
<dbReference type="EMBL" id="HG937516">
    <property type="protein sequence ID" value="CDN40498.1"/>
    <property type="molecule type" value="Genomic_DNA"/>
</dbReference>
<dbReference type="Gene3D" id="3.90.740.10">
    <property type="entry name" value="Valyl/Leucyl/Isoleucyl-tRNA synthetase, editing domain"/>
    <property type="match status" value="1"/>
</dbReference>
<reference evidence="13 14" key="1">
    <citation type="journal article" date="2015" name="Clin. Infect. Dis.">
        <title>Genomic Investigations unmask Mycoplasma amphoriforme, a new respiratory pathogen.</title>
        <authorList>
            <person name="Gillespie S.H."/>
            <person name="Ling C.L."/>
            <person name="Oravcova K."/>
            <person name="Pinheiro M."/>
            <person name="Wells L."/>
            <person name="Bryant J.M."/>
            <person name="McHugh T.D."/>
            <person name="Bebear C."/>
            <person name="Webster D."/>
            <person name="Harris S.R."/>
            <person name="Seth-Smith H.M."/>
            <person name="Thomson N.R."/>
        </authorList>
    </citation>
    <scope>NUCLEOTIDE SEQUENCE [LARGE SCALE GENOMIC DNA]</scope>
    <source>
        <strain evidence="13 14">A39</strain>
    </source>
</reference>
<comment type="subcellular location">
    <subcellularLocation>
        <location evidence="10">Cytoplasm</location>
    </subcellularLocation>
</comment>
<dbReference type="Gene3D" id="3.40.50.620">
    <property type="entry name" value="HUPs"/>
    <property type="match status" value="2"/>
</dbReference>
<comment type="similarity">
    <text evidence="1 10">Belongs to the class-I aminoacyl-tRNA synthetase family. IleS type 1 subfamily.</text>
</comment>
<dbReference type="SUPFAM" id="SSF52374">
    <property type="entry name" value="Nucleotidylyl transferase"/>
    <property type="match status" value="1"/>
</dbReference>
<evidence type="ECO:0000259" key="11">
    <source>
        <dbReference type="Pfam" id="PF00133"/>
    </source>
</evidence>
<dbReference type="InterPro" id="IPR014729">
    <property type="entry name" value="Rossmann-like_a/b/a_fold"/>
</dbReference>
<feature type="binding site" evidence="10">
    <location>
        <position position="892"/>
    </location>
    <ligand>
        <name>Zn(2+)</name>
        <dbReference type="ChEBI" id="CHEBI:29105"/>
    </ligand>
</feature>
<dbReference type="InterPro" id="IPR023585">
    <property type="entry name" value="Ile-tRNA-ligase_type1"/>
</dbReference>
<organism evidence="13 14">
    <name type="scientific">Mycoplasma amphoriforme A39</name>
    <dbReference type="NCBI Taxonomy" id="572419"/>
    <lineage>
        <taxon>Bacteria</taxon>
        <taxon>Bacillati</taxon>
        <taxon>Mycoplasmatota</taxon>
        <taxon>Mollicutes</taxon>
        <taxon>Mycoplasmataceae</taxon>
        <taxon>Mycoplasma</taxon>
    </lineage>
</organism>
<keyword evidence="5 10" id="KW-0067">ATP-binding</keyword>
<dbReference type="PROSITE" id="PS00178">
    <property type="entry name" value="AA_TRNA_LIGASE_I"/>
    <property type="match status" value="1"/>
</dbReference>
<dbReference type="GO" id="GO:0006428">
    <property type="term" value="P:isoleucyl-tRNA aminoacylation"/>
    <property type="evidence" value="ECO:0007669"/>
    <property type="project" value="UniProtKB-UniRule"/>
</dbReference>
<evidence type="ECO:0000256" key="4">
    <source>
        <dbReference type="ARBA" id="ARBA00022741"/>
    </source>
</evidence>
<dbReference type="GO" id="GO:0000049">
    <property type="term" value="F:tRNA binding"/>
    <property type="evidence" value="ECO:0007669"/>
    <property type="project" value="InterPro"/>
</dbReference>
<evidence type="ECO:0000256" key="8">
    <source>
        <dbReference type="ARBA" id="ARBA00025217"/>
    </source>
</evidence>
<dbReference type="Gene3D" id="1.10.730.20">
    <property type="match status" value="1"/>
</dbReference>
<feature type="domain" description="Methionyl/Valyl/Leucyl/Isoleucyl-tRNA synthetase anticodon-binding" evidence="12">
    <location>
        <begin position="677"/>
        <end position="828"/>
    </location>
</feature>
<comment type="cofactor">
    <cofactor evidence="10">
        <name>Zn(2+)</name>
        <dbReference type="ChEBI" id="CHEBI:29105"/>
    </cofactor>
    <text evidence="10">Binds 1 zinc ion per subunit.</text>
</comment>
<dbReference type="GO" id="GO:0005829">
    <property type="term" value="C:cytosol"/>
    <property type="evidence" value="ECO:0007669"/>
    <property type="project" value="TreeGrafter"/>
</dbReference>
<dbReference type="PANTHER" id="PTHR42765:SF1">
    <property type="entry name" value="ISOLEUCINE--TRNA LIGASE, MITOCHONDRIAL"/>
    <property type="match status" value="1"/>
</dbReference>
<feature type="binding site" evidence="10">
    <location>
        <position position="871"/>
    </location>
    <ligand>
        <name>Zn(2+)</name>
        <dbReference type="ChEBI" id="CHEBI:29105"/>
    </ligand>
</feature>
<evidence type="ECO:0000256" key="6">
    <source>
        <dbReference type="ARBA" id="ARBA00022917"/>
    </source>
</evidence>
<feature type="short sequence motif" description="'HIGH' region" evidence="10">
    <location>
        <begin position="57"/>
        <end position="67"/>
    </location>
</feature>
<gene>
    <name evidence="10" type="primary">ileS</name>
    <name evidence="13" type="ORF">MAMA39_03780</name>
</gene>
<dbReference type="GO" id="GO:0005524">
    <property type="term" value="F:ATP binding"/>
    <property type="evidence" value="ECO:0007669"/>
    <property type="project" value="UniProtKB-UniRule"/>
</dbReference>
<dbReference type="InterPro" id="IPR009008">
    <property type="entry name" value="Val/Leu/Ile-tRNA-synth_edit"/>
</dbReference>
<accession>A0A292IIH1</accession>
<evidence type="ECO:0000259" key="12">
    <source>
        <dbReference type="Pfam" id="PF08264"/>
    </source>
</evidence>
<feature type="binding site" evidence="10">
    <location>
        <position position="889"/>
    </location>
    <ligand>
        <name>Zn(2+)</name>
        <dbReference type="ChEBI" id="CHEBI:29105"/>
    </ligand>
</feature>
<dbReference type="RefSeq" id="WP_343251842.1">
    <property type="nucleotide sequence ID" value="NZ_HG937516.1"/>
</dbReference>
<keyword evidence="14" id="KW-1185">Reference proteome</keyword>
<dbReference type="KEGG" id="mamp:MAMA39_03780"/>
<keyword evidence="4 10" id="KW-0547">Nucleotide-binding</keyword>
<dbReference type="InterPro" id="IPR002301">
    <property type="entry name" value="Ile-tRNA-ligase"/>
</dbReference>
<feature type="binding site" evidence="10">
    <location>
        <position position="874"/>
    </location>
    <ligand>
        <name>Zn(2+)</name>
        <dbReference type="ChEBI" id="CHEBI:29105"/>
    </ligand>
</feature>
<comment type="subunit">
    <text evidence="10">Monomer.</text>
</comment>
<dbReference type="NCBIfam" id="TIGR00392">
    <property type="entry name" value="ileS"/>
    <property type="match status" value="1"/>
</dbReference>
<keyword evidence="6 10" id="KW-0648">Protein biosynthesis</keyword>
<dbReference type="Pfam" id="PF08264">
    <property type="entry name" value="Anticodon_1"/>
    <property type="match status" value="1"/>
</dbReference>
<dbReference type="CDD" id="cd07960">
    <property type="entry name" value="Anticodon_Ia_Ile_BEm"/>
    <property type="match status" value="1"/>
</dbReference>
<dbReference type="SUPFAM" id="SSF47323">
    <property type="entry name" value="Anticodon-binding domain of a subclass of class I aminoacyl-tRNA synthetases"/>
    <property type="match status" value="1"/>
</dbReference>
<keyword evidence="10" id="KW-0479">Metal-binding</keyword>
<dbReference type="InterPro" id="IPR013155">
    <property type="entry name" value="M/V/L/I-tRNA-synth_anticd-bd"/>
</dbReference>
<keyword evidence="7 10" id="KW-0030">Aminoacyl-tRNA synthetase</keyword>
<dbReference type="HAMAP" id="MF_02002">
    <property type="entry name" value="Ile_tRNA_synth_type1"/>
    <property type="match status" value="1"/>
</dbReference>
<dbReference type="PANTHER" id="PTHR42765">
    <property type="entry name" value="SOLEUCYL-TRNA SYNTHETASE"/>
    <property type="match status" value="1"/>
</dbReference>
<evidence type="ECO:0000256" key="7">
    <source>
        <dbReference type="ARBA" id="ARBA00023146"/>
    </source>
</evidence>
<dbReference type="SUPFAM" id="SSF50677">
    <property type="entry name" value="ValRS/IleRS/LeuRS editing domain"/>
    <property type="match status" value="1"/>
</dbReference>
<feature type="short sequence motif" description="'KMSKS' region" evidence="10">
    <location>
        <begin position="592"/>
        <end position="596"/>
    </location>
</feature>
<protein>
    <recommendedName>
        <fullName evidence="10">Isoleucine--tRNA ligase</fullName>
        <ecNumber evidence="10">6.1.1.5</ecNumber>
    </recommendedName>
    <alternativeName>
        <fullName evidence="10">Isoleucyl-tRNA synthetase</fullName>
        <shortName evidence="10">IleRS</shortName>
    </alternativeName>
</protein>
<dbReference type="InterPro" id="IPR001412">
    <property type="entry name" value="aa-tRNA-synth_I_CS"/>
</dbReference>
<evidence type="ECO:0000313" key="13">
    <source>
        <dbReference type="EMBL" id="CDN40498.1"/>
    </source>
</evidence>
<dbReference type="Pfam" id="PF00133">
    <property type="entry name" value="tRNA-synt_1"/>
    <property type="match status" value="1"/>
</dbReference>
<dbReference type="InterPro" id="IPR033708">
    <property type="entry name" value="Anticodon_Ile_BEm"/>
</dbReference>
<dbReference type="GO" id="GO:0002161">
    <property type="term" value="F:aminoacyl-tRNA deacylase activity"/>
    <property type="evidence" value="ECO:0007669"/>
    <property type="project" value="InterPro"/>
</dbReference>
<evidence type="ECO:0000313" key="14">
    <source>
        <dbReference type="Proteomes" id="UP000261764"/>
    </source>
</evidence>
<comment type="function">
    <text evidence="8 10">Catalyzes the attachment of isoleucine to tRNA(Ile). As IleRS can inadvertently accommodate and process structurally similar amino acids such as valine, to avoid such errors it has two additional distinct tRNA(Ile)-dependent editing activities. One activity is designated as 'pretransfer' editing and involves the hydrolysis of activated Val-AMP. The other activity is designated 'posttransfer' editing and involves deacylation of mischarged Val-tRNA(Ile).</text>
</comment>
<evidence type="ECO:0000256" key="9">
    <source>
        <dbReference type="ARBA" id="ARBA00048359"/>
    </source>
</evidence>
<dbReference type="Proteomes" id="UP000261764">
    <property type="component" value="Chromosome I"/>
</dbReference>
<dbReference type="InterPro" id="IPR002300">
    <property type="entry name" value="aa-tRNA-synth_Ia"/>
</dbReference>
<evidence type="ECO:0000256" key="5">
    <source>
        <dbReference type="ARBA" id="ARBA00022840"/>
    </source>
</evidence>
<dbReference type="InterPro" id="IPR009080">
    <property type="entry name" value="tRNAsynth_Ia_anticodon-bd"/>
</dbReference>
<keyword evidence="10" id="KW-0862">Zinc</keyword>
<dbReference type="AlphaFoldDB" id="A0A292IIH1"/>
<proteinExistence type="inferred from homology"/>
<keyword evidence="3 10" id="KW-0436">Ligase</keyword>
<dbReference type="PRINTS" id="PR00984">
    <property type="entry name" value="TRNASYNTHILE"/>
</dbReference>
<name>A0A292IIH1_9MOLU</name>
<dbReference type="GO" id="GO:0008270">
    <property type="term" value="F:zinc ion binding"/>
    <property type="evidence" value="ECO:0007669"/>
    <property type="project" value="UniProtKB-UniRule"/>
</dbReference>
<dbReference type="GO" id="GO:0004822">
    <property type="term" value="F:isoleucine-tRNA ligase activity"/>
    <property type="evidence" value="ECO:0007669"/>
    <property type="project" value="UniProtKB-UniRule"/>
</dbReference>
<feature type="binding site" evidence="10">
    <location>
        <position position="551"/>
    </location>
    <ligand>
        <name>L-isoleucyl-5'-AMP</name>
        <dbReference type="ChEBI" id="CHEBI:178002"/>
    </ligand>
</feature>
<evidence type="ECO:0000256" key="1">
    <source>
        <dbReference type="ARBA" id="ARBA00006887"/>
    </source>
</evidence>
<keyword evidence="2 10" id="KW-0963">Cytoplasm</keyword>
<evidence type="ECO:0000256" key="2">
    <source>
        <dbReference type="ARBA" id="ARBA00022490"/>
    </source>
</evidence>
<evidence type="ECO:0000256" key="10">
    <source>
        <dbReference type="HAMAP-Rule" id="MF_02002"/>
    </source>
</evidence>